<evidence type="ECO:0000256" key="7">
    <source>
        <dbReference type="ARBA" id="ARBA00022990"/>
    </source>
</evidence>
<accession>A0A8C2RBJ4</accession>
<dbReference type="PANTHER" id="PTHR11941">
    <property type="entry name" value="ENOYL-COA HYDRATASE-RELATED"/>
    <property type="match status" value="1"/>
</dbReference>
<dbReference type="Pfam" id="PF00378">
    <property type="entry name" value="ECH_1"/>
    <property type="match status" value="1"/>
</dbReference>
<comment type="subunit">
    <text evidence="15">Homohexamer; dimer of trimers.</text>
</comment>
<proteinExistence type="inferred from homology"/>
<name>A0A8C2RBJ4_CAPHI</name>
<dbReference type="Gene3D" id="3.40.1650.10">
    <property type="entry name" value="RbsD-like domain"/>
    <property type="match status" value="1"/>
</dbReference>
<evidence type="ECO:0000256" key="11">
    <source>
        <dbReference type="ARBA" id="ARBA00035854"/>
    </source>
</evidence>
<comment type="catalytic activity">
    <reaction evidence="19">
        <text>2-methylpropenoyl-CoA + H2O = (S)-3-hydroxyisobutanoyl-CoA</text>
        <dbReference type="Rhea" id="RHEA:31175"/>
        <dbReference type="ChEBI" id="CHEBI:15377"/>
        <dbReference type="ChEBI" id="CHEBI:62500"/>
        <dbReference type="ChEBI" id="CHEBI:62611"/>
    </reaction>
    <physiologicalReaction direction="left-to-right" evidence="19">
        <dbReference type="Rhea" id="RHEA:31176"/>
    </physiologicalReaction>
</comment>
<evidence type="ECO:0000256" key="3">
    <source>
        <dbReference type="ARBA" id="ARBA00005254"/>
    </source>
</evidence>
<keyword evidence="8" id="KW-0443">Lipid metabolism</keyword>
<evidence type="ECO:0000256" key="21">
    <source>
        <dbReference type="RuleBase" id="RU003707"/>
    </source>
</evidence>
<organism evidence="22">
    <name type="scientific">Capra hircus</name>
    <name type="common">Goat</name>
    <dbReference type="NCBI Taxonomy" id="9925"/>
    <lineage>
        <taxon>Eukaryota</taxon>
        <taxon>Metazoa</taxon>
        <taxon>Chordata</taxon>
        <taxon>Craniata</taxon>
        <taxon>Vertebrata</taxon>
        <taxon>Euteleostomi</taxon>
        <taxon>Mammalia</taxon>
        <taxon>Eutheria</taxon>
        <taxon>Laurasiatheria</taxon>
        <taxon>Artiodactyla</taxon>
        <taxon>Ruminantia</taxon>
        <taxon>Pecora</taxon>
        <taxon>Bovidae</taxon>
        <taxon>Caprinae</taxon>
        <taxon>Capra</taxon>
    </lineage>
</organism>
<evidence type="ECO:0000256" key="6">
    <source>
        <dbReference type="ARBA" id="ARBA00022946"/>
    </source>
</evidence>
<comment type="catalytic activity">
    <reaction evidence="13">
        <text>3-hydroxybutanoyl-CoA = (2E)-butenoyl-CoA + H2O</text>
        <dbReference type="Rhea" id="RHEA:45584"/>
        <dbReference type="ChEBI" id="CHEBI:15377"/>
        <dbReference type="ChEBI" id="CHEBI:57332"/>
        <dbReference type="ChEBI" id="CHEBI:78611"/>
    </reaction>
    <physiologicalReaction direction="right-to-left" evidence="13">
        <dbReference type="Rhea" id="RHEA:45586"/>
    </physiologicalReaction>
</comment>
<evidence type="ECO:0000256" key="4">
    <source>
        <dbReference type="ARBA" id="ARBA00012076"/>
    </source>
</evidence>
<comment type="catalytic activity">
    <reaction evidence="20">
        <text>3-hydroxyisovaleryl-CoA = 3-methylbut-2-enoyl-CoA + H2O</text>
        <dbReference type="Rhea" id="RHEA:31079"/>
        <dbReference type="ChEBI" id="CHEBI:15377"/>
        <dbReference type="ChEBI" id="CHEBI:57344"/>
        <dbReference type="ChEBI" id="CHEBI:62555"/>
    </reaction>
    <physiologicalReaction direction="right-to-left" evidence="20">
        <dbReference type="Rhea" id="RHEA:31081"/>
    </physiologicalReaction>
</comment>
<dbReference type="InterPro" id="IPR001753">
    <property type="entry name" value="Enoyl-CoA_hydra/iso"/>
</dbReference>
<comment type="subcellular location">
    <subcellularLocation>
        <location evidence="1">Mitochondrion</location>
    </subcellularLocation>
</comment>
<evidence type="ECO:0000256" key="8">
    <source>
        <dbReference type="ARBA" id="ARBA00023098"/>
    </source>
</evidence>
<dbReference type="InterPro" id="IPR007721">
    <property type="entry name" value="RbsD_FucU"/>
</dbReference>
<comment type="similarity">
    <text evidence="3 21">Belongs to the enoyl-CoA hydratase/isomerase family.</text>
</comment>
<keyword evidence="7" id="KW-0007">Acetylation</keyword>
<comment type="pathway">
    <text evidence="2">Lipid metabolism; fatty acid beta-oxidation.</text>
</comment>
<dbReference type="InterPro" id="IPR023750">
    <property type="entry name" value="RbsD-like_sf"/>
</dbReference>
<dbReference type="GO" id="GO:0005996">
    <property type="term" value="P:monosaccharide metabolic process"/>
    <property type="evidence" value="ECO:0007669"/>
    <property type="project" value="InterPro"/>
</dbReference>
<keyword evidence="10" id="KW-0413">Isomerase</keyword>
<dbReference type="SUPFAM" id="SSF52096">
    <property type="entry name" value="ClpP/crotonase"/>
    <property type="match status" value="1"/>
</dbReference>
<evidence type="ECO:0000256" key="18">
    <source>
        <dbReference type="ARBA" id="ARBA00042381"/>
    </source>
</evidence>
<dbReference type="PANTHER" id="PTHR11941:SF54">
    <property type="entry name" value="ENOYL-COA HYDRATASE, MITOCHONDRIAL"/>
    <property type="match status" value="1"/>
</dbReference>
<dbReference type="Gene3D" id="3.90.226.10">
    <property type="entry name" value="2-enoyl-CoA Hydratase, Chain A, domain 1"/>
    <property type="match status" value="1"/>
</dbReference>
<evidence type="ECO:0000256" key="15">
    <source>
        <dbReference type="ARBA" id="ARBA00038629"/>
    </source>
</evidence>
<reference evidence="22" key="2">
    <citation type="submission" date="2025-08" db="UniProtKB">
        <authorList>
            <consortium name="Ensembl"/>
        </authorList>
    </citation>
    <scope>IDENTIFICATION</scope>
</reference>
<evidence type="ECO:0000256" key="5">
    <source>
        <dbReference type="ARBA" id="ARBA00022832"/>
    </source>
</evidence>
<evidence type="ECO:0000256" key="13">
    <source>
        <dbReference type="ARBA" id="ARBA00036643"/>
    </source>
</evidence>
<evidence type="ECO:0000313" key="22">
    <source>
        <dbReference type="Ensembl" id="ENSCHIP00010026330.1"/>
    </source>
</evidence>
<dbReference type="PROSITE" id="PS00166">
    <property type="entry name" value="ENOYL_COA_HYDRATASE"/>
    <property type="match status" value="1"/>
</dbReference>
<evidence type="ECO:0000256" key="14">
    <source>
        <dbReference type="ARBA" id="ARBA00036765"/>
    </source>
</evidence>
<dbReference type="InterPro" id="IPR018376">
    <property type="entry name" value="Enoyl-CoA_hyd/isom_CS"/>
</dbReference>
<dbReference type="SUPFAM" id="SSF102546">
    <property type="entry name" value="RbsD-like"/>
    <property type="match status" value="1"/>
</dbReference>
<dbReference type="CDD" id="cd06558">
    <property type="entry name" value="crotonase-like"/>
    <property type="match status" value="1"/>
</dbReference>
<dbReference type="AlphaFoldDB" id="A0A8C2RBJ4"/>
<dbReference type="Pfam" id="PF05025">
    <property type="entry name" value="RbsD_FucU"/>
    <property type="match status" value="1"/>
</dbReference>
<reference evidence="22" key="1">
    <citation type="submission" date="2019-03" db="EMBL/GenBank/DDBJ databases">
        <title>Genome sequencing and reference-guided assembly of Black Bengal Goat (Capra hircus).</title>
        <authorList>
            <person name="Siddiki A.Z."/>
            <person name="Baten A."/>
            <person name="Billah M."/>
            <person name="Alam M.A.U."/>
            <person name="Shawrob K.S.M."/>
            <person name="Saha S."/>
            <person name="Chowdhury M."/>
            <person name="Rahman A.H."/>
            <person name="Stear M."/>
            <person name="Miah G."/>
            <person name="Das G.B."/>
            <person name="Hossain M.M."/>
            <person name="Kumkum M."/>
            <person name="Islam M.S."/>
            <person name="Mollah A.M."/>
            <person name="Ahsan A."/>
            <person name="Tusar F."/>
            <person name="Khan M.K.I."/>
        </authorList>
    </citation>
    <scope>NUCLEOTIDE SEQUENCE [LARGE SCALE GENOMIC DNA]</scope>
</reference>
<dbReference type="GO" id="GO:0005739">
    <property type="term" value="C:mitochondrion"/>
    <property type="evidence" value="ECO:0007669"/>
    <property type="project" value="UniProtKB-SubCell"/>
</dbReference>
<dbReference type="GO" id="GO:0004300">
    <property type="term" value="F:enoyl-CoA hydratase activity"/>
    <property type="evidence" value="ECO:0007669"/>
    <property type="project" value="UniProtKB-EC"/>
</dbReference>
<comment type="catalytic activity">
    <reaction evidence="11">
        <text>a (3S)-3-hydroxyacyl-CoA = a (2E)-enoyl-CoA + H2O</text>
        <dbReference type="Rhea" id="RHEA:16105"/>
        <dbReference type="ChEBI" id="CHEBI:15377"/>
        <dbReference type="ChEBI" id="CHEBI:57318"/>
        <dbReference type="ChEBI" id="CHEBI:58856"/>
        <dbReference type="EC" id="4.2.1.17"/>
    </reaction>
    <physiologicalReaction direction="right-to-left" evidence="11">
        <dbReference type="Rhea" id="RHEA:16107"/>
    </physiologicalReaction>
</comment>
<evidence type="ECO:0000256" key="12">
    <source>
        <dbReference type="ARBA" id="ARBA00036137"/>
    </source>
</evidence>
<protein>
    <recommendedName>
        <fullName evidence="16">Enoyl-CoA hydratase, mitochondrial</fullName>
        <ecNumber evidence="4">4.2.1.17</ecNumber>
    </recommendedName>
    <alternativeName>
        <fullName evidence="18">Enoyl-CoA hydratase 1</fullName>
    </alternativeName>
    <alternativeName>
        <fullName evidence="17">Short-chain enoyl-CoA hydratase</fullName>
    </alternativeName>
</protein>
<evidence type="ECO:0000256" key="16">
    <source>
        <dbReference type="ARBA" id="ARBA00041110"/>
    </source>
</evidence>
<dbReference type="InterPro" id="IPR029045">
    <property type="entry name" value="ClpP/crotonase-like_dom_sf"/>
</dbReference>
<dbReference type="FunFam" id="3.90.226.10:FF:000213">
    <property type="entry name" value="Enoyl-CoA hydratase, mitochondrial"/>
    <property type="match status" value="1"/>
</dbReference>
<sequence>MAALRALLACVRAPLRPWLFCPVQRSFASRAAFEYIITAKKGKSSNVGLIQLNRPKALNALCNGLIAELNQALQAFEEDPAVGAVVLTGGEKAFAAGADIKEMQSHTFQDCYSGGFLSHWDQLTRVKKPIIAAVNGYALGGGCELAMMCDIIYAGEKAQFGQPEILIGTIPGAGGTQRLTRAVGKSLAMEMVLTGDRISAQDAKQAVISTELSGVLRVQDTHCLCLFEIPPRTAEWLRCPRGLKTNSLVSKVFPVETVVEEAIQCAEKIASNSKIVTAMAKESVNAGLGIPQLLEAVLQLLPLDTYVQSPAVVMEPVPSDRKNGLLAPVWTSYQSVLSRAGYEFSLGMVERFAFYERAKKAFAVVATGETALYGNLILKKGVLAPEDLC</sequence>
<evidence type="ECO:0000256" key="9">
    <source>
        <dbReference type="ARBA" id="ARBA00023128"/>
    </source>
</evidence>
<keyword evidence="6" id="KW-0809">Transit peptide</keyword>
<dbReference type="GO" id="GO:0006635">
    <property type="term" value="P:fatty acid beta-oxidation"/>
    <property type="evidence" value="ECO:0007669"/>
    <property type="project" value="TreeGrafter"/>
</dbReference>
<evidence type="ECO:0000256" key="19">
    <source>
        <dbReference type="ARBA" id="ARBA00051535"/>
    </source>
</evidence>
<evidence type="ECO:0000256" key="2">
    <source>
        <dbReference type="ARBA" id="ARBA00005005"/>
    </source>
</evidence>
<comment type="catalytic activity">
    <reaction evidence="14">
        <text>(3S)-3-hydroxybutanoyl-CoA = (2E)-butenoyl-CoA + H2O</text>
        <dbReference type="Rhea" id="RHEA:26558"/>
        <dbReference type="ChEBI" id="CHEBI:15377"/>
        <dbReference type="ChEBI" id="CHEBI:57316"/>
        <dbReference type="ChEBI" id="CHEBI:57332"/>
    </reaction>
    <physiologicalReaction direction="right-to-left" evidence="14">
        <dbReference type="Rhea" id="RHEA:26560"/>
    </physiologicalReaction>
</comment>
<evidence type="ECO:0000256" key="17">
    <source>
        <dbReference type="ARBA" id="ARBA00041421"/>
    </source>
</evidence>
<evidence type="ECO:0000256" key="1">
    <source>
        <dbReference type="ARBA" id="ARBA00004173"/>
    </source>
</evidence>
<dbReference type="EC" id="4.2.1.17" evidence="4"/>
<dbReference type="GO" id="GO:0048029">
    <property type="term" value="F:monosaccharide binding"/>
    <property type="evidence" value="ECO:0007669"/>
    <property type="project" value="InterPro"/>
</dbReference>
<keyword evidence="9" id="KW-0496">Mitochondrion</keyword>
<dbReference type="GO" id="GO:0016853">
    <property type="term" value="F:isomerase activity"/>
    <property type="evidence" value="ECO:0007669"/>
    <property type="project" value="UniProtKB-KW"/>
</dbReference>
<keyword evidence="5" id="KW-0276">Fatty acid metabolism</keyword>
<comment type="catalytic activity">
    <reaction evidence="12">
        <text>3-hydroxypropanoyl-CoA = acryloyl-CoA + H2O</text>
        <dbReference type="Rhea" id="RHEA:26518"/>
        <dbReference type="ChEBI" id="CHEBI:15377"/>
        <dbReference type="ChEBI" id="CHEBI:57367"/>
        <dbReference type="ChEBI" id="CHEBI:58528"/>
    </reaction>
    <physiologicalReaction direction="right-to-left" evidence="12">
        <dbReference type="Rhea" id="RHEA:26520"/>
    </physiologicalReaction>
</comment>
<evidence type="ECO:0000256" key="20">
    <source>
        <dbReference type="ARBA" id="ARBA00052675"/>
    </source>
</evidence>
<evidence type="ECO:0000256" key="10">
    <source>
        <dbReference type="ARBA" id="ARBA00023235"/>
    </source>
</evidence>
<dbReference type="Ensembl" id="ENSCHIT00010037154.1">
    <property type="protein sequence ID" value="ENSCHIP00010026330.1"/>
    <property type="gene ID" value="ENSCHIG00010019390.1"/>
</dbReference>